<evidence type="ECO:0000313" key="3">
    <source>
        <dbReference type="EMBL" id="GIM74431.1"/>
    </source>
</evidence>
<evidence type="ECO:0000313" key="4">
    <source>
        <dbReference type="Proteomes" id="UP000681340"/>
    </source>
</evidence>
<dbReference type="Pfam" id="PF08484">
    <property type="entry name" value="Methyltransf_14"/>
    <property type="match status" value="1"/>
</dbReference>
<evidence type="ECO:0000259" key="2">
    <source>
        <dbReference type="Pfam" id="PF08484"/>
    </source>
</evidence>
<reference evidence="3" key="1">
    <citation type="submission" date="2021-03" db="EMBL/GenBank/DDBJ databases">
        <title>Whole genome shotgun sequence of Actinoplanes auranticolor NBRC 12245.</title>
        <authorList>
            <person name="Komaki H."/>
            <person name="Tamura T."/>
        </authorList>
    </citation>
    <scope>NUCLEOTIDE SEQUENCE</scope>
    <source>
        <strain evidence="3">NBRC 12245</strain>
    </source>
</reference>
<gene>
    <name evidence="3" type="ORF">Aau02nite_60940</name>
</gene>
<dbReference type="PANTHER" id="PTHR43861">
    <property type="entry name" value="TRANS-ACONITATE 2-METHYLTRANSFERASE-RELATED"/>
    <property type="match status" value="1"/>
</dbReference>
<dbReference type="Pfam" id="PF13489">
    <property type="entry name" value="Methyltransf_23"/>
    <property type="match status" value="1"/>
</dbReference>
<proteinExistence type="predicted"/>
<sequence length="418" mass="45755">MWIELNDNDVSGEPTACRVCGGPVRRCLDLGRQPVSNAFLLPEQIADEAFFRLEVGICTRCTLVQQLDVVAHERMFRPDYPYRSSTSARLRRHFADVARTLHTTELTGPDDLVVEVGSNDGIMLRTLSDAGVRHLGVDPCVGAGDTAAQGGVRIRIDYFNERSAAEIRRTDGPAKVIFSANTISHIADLGSVFGGVDALLTADGVFVFEDRYLADIIAHTTFDQIYDEHVYLLAVRSVSEVAAVFGFELIDAQRLGVHGGSMRYTVARAGARPRTARVDQLIGEERALGLGDPATFAGFGARLDVIGKDLVALLTELRSAGMRVAGYGATSKSATVTNYCGIGTDLVPVIYDTTPEKQGRLTPGAHIPVESAARFTDPYPDYALLFAWNHAEEIIEREREFRDRGGRWILYVPDVHLL</sequence>
<dbReference type="Gene3D" id="3.40.50.150">
    <property type="entry name" value="Vaccinia Virus protein VP39"/>
    <property type="match status" value="1"/>
</dbReference>
<feature type="domain" description="Methyltransferase putative zinc binding" evidence="1">
    <location>
        <begin position="17"/>
        <end position="76"/>
    </location>
</feature>
<comment type="caution">
    <text evidence="3">The sequence shown here is derived from an EMBL/GenBank/DDBJ whole genome shotgun (WGS) entry which is preliminary data.</text>
</comment>
<dbReference type="PANTHER" id="PTHR43861:SF5">
    <property type="entry name" value="BLL5978 PROTEIN"/>
    <property type="match status" value="1"/>
</dbReference>
<dbReference type="Pfam" id="PF08421">
    <property type="entry name" value="Methyltransf_13"/>
    <property type="match status" value="1"/>
</dbReference>
<feature type="domain" description="C-methyltransferase" evidence="2">
    <location>
        <begin position="257"/>
        <end position="413"/>
    </location>
</feature>
<accession>A0A919SLP5</accession>
<dbReference type="InterPro" id="IPR013691">
    <property type="entry name" value="MeTrfase_14"/>
</dbReference>
<keyword evidence="4" id="KW-1185">Reference proteome</keyword>
<dbReference type="SUPFAM" id="SSF53335">
    <property type="entry name" value="S-adenosyl-L-methionine-dependent methyltransferases"/>
    <property type="match status" value="1"/>
</dbReference>
<dbReference type="EMBL" id="BOQL01000050">
    <property type="protein sequence ID" value="GIM74431.1"/>
    <property type="molecule type" value="Genomic_DNA"/>
</dbReference>
<protein>
    <submittedName>
        <fullName evidence="3">NDP-hexose 3-C-methyltransferase</fullName>
    </submittedName>
</protein>
<dbReference type="Gene3D" id="6.10.250.3100">
    <property type="match status" value="1"/>
</dbReference>
<name>A0A919SLP5_9ACTN</name>
<dbReference type="Gene3D" id="6.20.50.110">
    <property type="entry name" value="Methyltransferase, zinc-binding domain"/>
    <property type="match status" value="1"/>
</dbReference>
<dbReference type="Proteomes" id="UP000681340">
    <property type="component" value="Unassembled WGS sequence"/>
</dbReference>
<dbReference type="Gene3D" id="3.40.50.720">
    <property type="entry name" value="NAD(P)-binding Rossmann-like Domain"/>
    <property type="match status" value="1"/>
</dbReference>
<organism evidence="3 4">
    <name type="scientific">Actinoplanes auranticolor</name>
    <dbReference type="NCBI Taxonomy" id="47988"/>
    <lineage>
        <taxon>Bacteria</taxon>
        <taxon>Bacillati</taxon>
        <taxon>Actinomycetota</taxon>
        <taxon>Actinomycetes</taxon>
        <taxon>Micromonosporales</taxon>
        <taxon>Micromonosporaceae</taxon>
        <taxon>Actinoplanes</taxon>
    </lineage>
</organism>
<dbReference type="InterPro" id="IPR029063">
    <property type="entry name" value="SAM-dependent_MTases_sf"/>
</dbReference>
<evidence type="ECO:0000259" key="1">
    <source>
        <dbReference type="Pfam" id="PF08421"/>
    </source>
</evidence>
<dbReference type="InterPro" id="IPR013630">
    <property type="entry name" value="Methyltransf_Zn-bd_dom_put"/>
</dbReference>
<dbReference type="RefSeq" id="WP_246595557.1">
    <property type="nucleotide sequence ID" value="NZ_BAABEA010000030.1"/>
</dbReference>
<dbReference type="AlphaFoldDB" id="A0A919SLP5"/>
<dbReference type="InterPro" id="IPR038576">
    <property type="entry name" value="Methyltransf_Zn-bd_dom_put_sf"/>
</dbReference>